<name>A0A9P6N1X6_9FUNG</name>
<comment type="caution">
    <text evidence="2">The sequence shown here is derived from an EMBL/GenBank/DDBJ whole genome shotgun (WGS) entry which is preliminary data.</text>
</comment>
<dbReference type="Proteomes" id="UP000703661">
    <property type="component" value="Unassembled WGS sequence"/>
</dbReference>
<evidence type="ECO:0008006" key="4">
    <source>
        <dbReference type="Google" id="ProtNLM"/>
    </source>
</evidence>
<evidence type="ECO:0000313" key="2">
    <source>
        <dbReference type="EMBL" id="KAG0021852.1"/>
    </source>
</evidence>
<dbReference type="PANTHER" id="PTHR14614:SF109">
    <property type="entry name" value="RIBOSOMAL LYSINE N-METHYLTRANSFERASE 5"/>
    <property type="match status" value="1"/>
</dbReference>
<dbReference type="InterPro" id="IPR029063">
    <property type="entry name" value="SAM-dependent_MTases_sf"/>
</dbReference>
<keyword evidence="3" id="KW-1185">Reference proteome</keyword>
<gene>
    <name evidence="2" type="ORF">BGZ80_001560</name>
</gene>
<feature type="compositionally biased region" description="Acidic residues" evidence="1">
    <location>
        <begin position="61"/>
        <end position="72"/>
    </location>
</feature>
<dbReference type="EMBL" id="JAAAID010000136">
    <property type="protein sequence ID" value="KAG0021852.1"/>
    <property type="molecule type" value="Genomic_DNA"/>
</dbReference>
<dbReference type="SUPFAM" id="SSF53335">
    <property type="entry name" value="S-adenosyl-L-methionine-dependent methyltransferases"/>
    <property type="match status" value="1"/>
</dbReference>
<feature type="compositionally biased region" description="Basic and acidic residues" evidence="1">
    <location>
        <begin position="49"/>
        <end position="59"/>
    </location>
</feature>
<accession>A0A9P6N1X6</accession>
<dbReference type="Gene3D" id="3.40.50.150">
    <property type="entry name" value="Vaccinia Virus protein VP39"/>
    <property type="match status" value="1"/>
</dbReference>
<reference evidence="2" key="1">
    <citation type="journal article" date="2020" name="Fungal Divers.">
        <title>Resolving the Mortierellaceae phylogeny through synthesis of multi-gene phylogenetics and phylogenomics.</title>
        <authorList>
            <person name="Vandepol N."/>
            <person name="Liber J."/>
            <person name="Desiro A."/>
            <person name="Na H."/>
            <person name="Kennedy M."/>
            <person name="Barry K."/>
            <person name="Grigoriev I.V."/>
            <person name="Miller A.N."/>
            <person name="O'Donnell K."/>
            <person name="Stajich J.E."/>
            <person name="Bonito G."/>
        </authorList>
    </citation>
    <scope>NUCLEOTIDE SEQUENCE</scope>
    <source>
        <strain evidence="2">NRRL 2769</strain>
    </source>
</reference>
<sequence length="352" mass="39042">MIEGPKFAGFDFSPVATGTAATSVPPVWLPTAGEPFVINGHRIVLPEKKDKGSDKKWQVDDGQEESKEEEEAPLSHTASTAKSVWDCSIILSKYLEALSEQKPGFWTGKRVLELGAGQGIASLSAAALGAERVIVTDVESAVPGLEQGVALNGFSAPQVQVTALDWTNREQAIEHIWNNMLDTPATPQQGHDQQQQQPLLRPWKLDYILASDVIWVDYLIPALVDTMSDLLQSSKERRDSVFEEVDNCNNREPQQGQQHTLQVFRSNCSPSASTPTSPVVLLAYQFRSTRSDQLLFNSLDQLGLSRRKLSLSCPESNDVQGDAVDSEYEDDDVYVDSKFRQPNLSIWKIWKN</sequence>
<proteinExistence type="predicted"/>
<dbReference type="AlphaFoldDB" id="A0A9P6N1X6"/>
<protein>
    <recommendedName>
        <fullName evidence="4">Nicotinamide n-methyltransferase</fullName>
    </recommendedName>
</protein>
<dbReference type="InterPro" id="IPR019410">
    <property type="entry name" value="Methyltransf_16"/>
</dbReference>
<organism evidence="2 3">
    <name type="scientific">Entomortierella chlamydospora</name>
    <dbReference type="NCBI Taxonomy" id="101097"/>
    <lineage>
        <taxon>Eukaryota</taxon>
        <taxon>Fungi</taxon>
        <taxon>Fungi incertae sedis</taxon>
        <taxon>Mucoromycota</taxon>
        <taxon>Mortierellomycotina</taxon>
        <taxon>Mortierellomycetes</taxon>
        <taxon>Mortierellales</taxon>
        <taxon>Mortierellaceae</taxon>
        <taxon>Entomortierella</taxon>
    </lineage>
</organism>
<evidence type="ECO:0000313" key="3">
    <source>
        <dbReference type="Proteomes" id="UP000703661"/>
    </source>
</evidence>
<dbReference type="PANTHER" id="PTHR14614">
    <property type="entry name" value="HEPATOCELLULAR CARCINOMA-ASSOCIATED ANTIGEN"/>
    <property type="match status" value="1"/>
</dbReference>
<feature type="region of interest" description="Disordered" evidence="1">
    <location>
        <begin position="49"/>
        <end position="77"/>
    </location>
</feature>
<evidence type="ECO:0000256" key="1">
    <source>
        <dbReference type="SAM" id="MobiDB-lite"/>
    </source>
</evidence>
<dbReference type="Pfam" id="PF10294">
    <property type="entry name" value="Methyltransf_16"/>
    <property type="match status" value="1"/>
</dbReference>